<dbReference type="Proteomes" id="UP000324897">
    <property type="component" value="Chromosome 4"/>
</dbReference>
<dbReference type="InterPro" id="IPR024867">
    <property type="entry name" value="NFRKB"/>
</dbReference>
<feature type="non-terminal residue" evidence="2">
    <location>
        <position position="1"/>
    </location>
</feature>
<organism evidence="2 3">
    <name type="scientific">Eragrostis curvula</name>
    <name type="common">weeping love grass</name>
    <dbReference type="NCBI Taxonomy" id="38414"/>
    <lineage>
        <taxon>Eukaryota</taxon>
        <taxon>Viridiplantae</taxon>
        <taxon>Streptophyta</taxon>
        <taxon>Embryophyta</taxon>
        <taxon>Tracheophyta</taxon>
        <taxon>Spermatophyta</taxon>
        <taxon>Magnoliopsida</taxon>
        <taxon>Liliopsida</taxon>
        <taxon>Poales</taxon>
        <taxon>Poaceae</taxon>
        <taxon>PACMAD clade</taxon>
        <taxon>Chloridoideae</taxon>
        <taxon>Eragrostideae</taxon>
        <taxon>Eragrostidinae</taxon>
        <taxon>Eragrostis</taxon>
    </lineage>
</organism>
<keyword evidence="3" id="KW-1185">Reference proteome</keyword>
<evidence type="ECO:0000313" key="2">
    <source>
        <dbReference type="EMBL" id="TVU39391.1"/>
    </source>
</evidence>
<evidence type="ECO:0000313" key="3">
    <source>
        <dbReference type="Proteomes" id="UP000324897"/>
    </source>
</evidence>
<feature type="region of interest" description="Disordered" evidence="1">
    <location>
        <begin position="400"/>
        <end position="445"/>
    </location>
</feature>
<dbReference type="PANTHER" id="PTHR13052">
    <property type="entry name" value="NFRKB-RELATED"/>
    <property type="match status" value="1"/>
</dbReference>
<proteinExistence type="predicted"/>
<name>A0A5J9VUS4_9POAL</name>
<dbReference type="PANTHER" id="PTHR13052:SF2">
    <property type="entry name" value="NUCLEAR FACTOR KAPPA-B-BINDING PROTEIN"/>
    <property type="match status" value="1"/>
</dbReference>
<comment type="caution">
    <text evidence="2">The sequence shown here is derived from an EMBL/GenBank/DDBJ whole genome shotgun (WGS) entry which is preliminary data.</text>
</comment>
<accession>A0A5J9VUS4</accession>
<reference evidence="2 3" key="1">
    <citation type="journal article" date="2019" name="Sci. Rep.">
        <title>A high-quality genome of Eragrostis curvula grass provides insights into Poaceae evolution and supports new strategies to enhance forage quality.</title>
        <authorList>
            <person name="Carballo J."/>
            <person name="Santos B.A.C.M."/>
            <person name="Zappacosta D."/>
            <person name="Garbus I."/>
            <person name="Selva J.P."/>
            <person name="Gallo C.A."/>
            <person name="Diaz A."/>
            <person name="Albertini E."/>
            <person name="Caccamo M."/>
            <person name="Echenique V."/>
        </authorList>
    </citation>
    <scope>NUCLEOTIDE SEQUENCE [LARGE SCALE GENOMIC DNA]</scope>
    <source>
        <strain evidence="3">cv. Victoria</strain>
        <tissue evidence="2">Leaf</tissue>
    </source>
</reference>
<sequence>MSDGPNRRVPSDAATAAVGHECAARRHAVELHLLLQVLQAVFHIWNKLGLQLDDEMTCRMAAVKQKKRLINSIDSDQYRPGKKTKFESSNNCLVTLSPHIGLKWDRYLRRVVPEKEQVGLLWSDLAPFVETRKRRSGLADVTYVPPEAFSFENLRSMLSYEVWATCLTEDERKFLIQFLPSETDAEENVHMASSLCYGDIHPDALLDKEKHIKAAEKAYRIDLHNYHSNMVETLKKWRKRWLSCGDTENLFSDSPAKKKQGVMQVAASKSGMALKVAQSVDVSKYMSYIEISRTQLNHIKRLKQSGDGIQTKHVSRVLGGLDNFPVKPFRALMEGEQMRLREHWLNMVRKDLPAAFEVLKDRKTLMENSAKLIGLELGEKSVSVMRKADKLSDVRKDVGQHGAFENDGSPVLQTDQVEHSPQSISQGRSDQSVSLQDQDDEKTRYKETSIYHIEGSNMKGLDPMVASVTLITSQSEQILDVLNQDHKDVKCFDVSMSCCADIPDVQNEDLIDSKLRNDGLDAQHEKITEVSYEDTAVQNCSSGNRQIKSINYTSTPIHTLDSQNMQVQDLDGIALKGPSIHAHEQDQDLKSISNAIVNHSNHGVNSPSEKRHPQMNTVIAEQEEAENILMMPSCSSSLLPKSTEKQIIVEDFLDSTDHAEGVKNRWQMAGPLQSYYHAPEDRMYNDSDYAELSLFRTTEFSVYAHNDIIGQSLTQVTTSSFPVDNSTSFVDPFSNQQRNGQLQIVKDIGTYSLQHDNGIQQSTGLHSSTNSHLVQSAPFSVQEQQLIDQSHAGLYVQQLPNNLYSGASFPNSGNPLITEQHSYDAFGPMDHRYNNWSIEGNQSHSNNLSGLALDNCLTQALPSGSNTDGSLFSAISQYRQPSGHIQPGRLSPSQLLERGDTNPSFSDIYGHTQTVISSPSSHLASAGSLNNMNWTNFIQQNPGIPDLTNRQFRGPWTR</sequence>
<dbReference type="Gramene" id="TVU39391">
    <property type="protein sequence ID" value="TVU39391"/>
    <property type="gene ID" value="EJB05_12806"/>
</dbReference>
<evidence type="ECO:0000256" key="1">
    <source>
        <dbReference type="SAM" id="MobiDB-lite"/>
    </source>
</evidence>
<dbReference type="OrthoDB" id="70874at2759"/>
<feature type="compositionally biased region" description="Polar residues" evidence="1">
    <location>
        <begin position="411"/>
        <end position="428"/>
    </location>
</feature>
<dbReference type="AlphaFoldDB" id="A0A5J9VUS4"/>
<gene>
    <name evidence="2" type="ORF">EJB05_12806</name>
</gene>
<dbReference type="CDD" id="cd21865">
    <property type="entry name" value="DEUBAD_NFRKB"/>
    <property type="match status" value="1"/>
</dbReference>
<dbReference type="GO" id="GO:0031011">
    <property type="term" value="C:Ino80 complex"/>
    <property type="evidence" value="ECO:0007669"/>
    <property type="project" value="InterPro"/>
</dbReference>
<dbReference type="EMBL" id="RWGY01000007">
    <property type="protein sequence ID" value="TVU39391.1"/>
    <property type="molecule type" value="Genomic_DNA"/>
</dbReference>
<protein>
    <submittedName>
        <fullName evidence="2">Uncharacterized protein</fullName>
    </submittedName>
</protein>